<evidence type="ECO:0000256" key="3">
    <source>
        <dbReference type="ARBA" id="ARBA00022552"/>
    </source>
</evidence>
<evidence type="ECO:0000313" key="7">
    <source>
        <dbReference type="Proteomes" id="UP000005207"/>
    </source>
</evidence>
<feature type="region of interest" description="Disordered" evidence="5">
    <location>
        <begin position="233"/>
        <end position="294"/>
    </location>
</feature>
<keyword evidence="7" id="KW-1185">Reference proteome</keyword>
<feature type="compositionally biased region" description="Basic residues" evidence="5">
    <location>
        <begin position="360"/>
        <end position="369"/>
    </location>
</feature>
<dbReference type="CTD" id="8568"/>
<dbReference type="InterPro" id="IPR010301">
    <property type="entry name" value="RRP1"/>
</dbReference>
<dbReference type="AlphaFoldDB" id="A0A669B9U1"/>
<proteinExistence type="inferred from homology"/>
<comment type="similarity">
    <text evidence="2">Belongs to the RRP1 family.</text>
</comment>
<feature type="compositionally biased region" description="Basic and acidic residues" evidence="5">
    <location>
        <begin position="789"/>
        <end position="798"/>
    </location>
</feature>
<dbReference type="Pfam" id="PF05997">
    <property type="entry name" value="Nop52"/>
    <property type="match status" value="1"/>
</dbReference>
<dbReference type="Ensembl" id="ENSONIT00000068049.1">
    <property type="protein sequence ID" value="ENSONIP00000032227.1"/>
    <property type="gene ID" value="ENSONIG00000004264.2"/>
</dbReference>
<gene>
    <name evidence="6" type="primary">LOC100690727</name>
</gene>
<dbReference type="GO" id="GO:0005634">
    <property type="term" value="C:nucleus"/>
    <property type="evidence" value="ECO:0007669"/>
    <property type="project" value="UniProtKB-SubCell"/>
</dbReference>
<protein>
    <submittedName>
        <fullName evidence="6">Ribosomal RNA processing protein 1 homolog A</fullName>
    </submittedName>
</protein>
<feature type="compositionally biased region" description="Basic residues" evidence="5">
    <location>
        <begin position="637"/>
        <end position="648"/>
    </location>
</feature>
<feature type="compositionally biased region" description="Polar residues" evidence="5">
    <location>
        <begin position="443"/>
        <end position="452"/>
    </location>
</feature>
<feature type="compositionally biased region" description="Polar residues" evidence="5">
    <location>
        <begin position="734"/>
        <end position="748"/>
    </location>
</feature>
<sequence>MADQQAEVQLAQRLASNEKPVRTRAMKKLRKYVSLRSQKGEFSGEELLKLWKGLFYCLWMQDKPLLQEELSRKISTLIHSFTSTQQQLSYLRSFLQTMKREWTGIDRLRMDKFFQLVRFVFRQTFEVLRRRSWDSSAVSQFLELLTAQLLQSDAAAPSGLQLHVLDLYLTELAAVGAAELTADQNLTFIEPFCRTAARTKDRTLLSGICSSVFSAIIDQAPFAIDDLMKEVRASEDSDSGQASEGDEEEEGEEKTMKMEAGRKQLNGNKDDDDDDEFLHLENLDSDSPRDEDVGPVLQFDYSALADKLLEVSGRSGVPAANRERLYKIIKTLRDLSEGVFPQDEYPEEVSTDEDDDMFGSRKRMKKRRRHLEEEEPAAKKGEKEAEEDTDAADVTAENKKKRKKGVKAGTGRCEASGEELAAPQSDMATPAKKKRKRRKAEGTTGQPEQKQTAQEEEGRTPSGTLHSEASPPPDHQDQPQKKKQKSTETPPTTEPQVSSARALISEKKGVTADTGSCEALREEVSAPPPQSDFTTPAKKKKKMAAEAAPPLSVRSSESDETPAAGSDALIPAKKSVPADEEQAAEAPQLAKKKTKKKGKEEMTAGVTAAETPQKKKKKDQQEAPEEDEGQKEARTTPGKKKKKKKKNSVTHEAAEKQVGGEAGDAVASSDRETPAKKKRKIPVVFEFEADELQTMNGITAEEETATKKPRRTNDDVATPLSNKTPQKKKRKSAGGSQSDFITFQSNAKAPTPLFCKTKGSPSTPASSRKKLQTPKSDSKKVTFGLKNNKTAEFRKTDRSLLVSPDGSSRVPFDPQQKPKFGVLKAPPTPLSANVKRTPAGNKKGGTPRSTPKRRVVASDFF</sequence>
<reference evidence="6" key="2">
    <citation type="submission" date="2025-09" db="UniProtKB">
        <authorList>
            <consortium name="Ensembl"/>
        </authorList>
    </citation>
    <scope>IDENTIFICATION</scope>
</reference>
<keyword evidence="4" id="KW-0539">Nucleus</keyword>
<evidence type="ECO:0000256" key="2">
    <source>
        <dbReference type="ARBA" id="ARBA00006374"/>
    </source>
</evidence>
<feature type="region of interest" description="Disordered" evidence="5">
    <location>
        <begin position="336"/>
        <end position="861"/>
    </location>
</feature>
<evidence type="ECO:0000256" key="1">
    <source>
        <dbReference type="ARBA" id="ARBA00004123"/>
    </source>
</evidence>
<dbReference type="InParanoid" id="A0A669B9U1"/>
<dbReference type="GO" id="GO:0030688">
    <property type="term" value="C:preribosome, small subunit precursor"/>
    <property type="evidence" value="ECO:0007669"/>
    <property type="project" value="InterPro"/>
</dbReference>
<dbReference type="OMA" id="PPALYCK"/>
<feature type="compositionally biased region" description="Basic and acidic residues" evidence="5">
    <location>
        <begin position="370"/>
        <end position="383"/>
    </location>
</feature>
<accession>A0A669B9U1</accession>
<evidence type="ECO:0000256" key="5">
    <source>
        <dbReference type="SAM" id="MobiDB-lite"/>
    </source>
</evidence>
<feature type="compositionally biased region" description="Basic and acidic residues" evidence="5">
    <location>
        <begin position="277"/>
        <end position="292"/>
    </location>
</feature>
<comment type="subcellular location">
    <subcellularLocation>
        <location evidence="1">Nucleus</location>
    </subcellularLocation>
</comment>
<feature type="compositionally biased region" description="Basic and acidic residues" evidence="5">
    <location>
        <begin position="253"/>
        <end position="262"/>
    </location>
</feature>
<keyword evidence="3" id="KW-0698">rRNA processing</keyword>
<dbReference type="OrthoDB" id="2019504at2759"/>
<dbReference type="GeneTree" id="ENSGT00390000011821"/>
<dbReference type="KEGG" id="onl:100690727"/>
<name>A0A669B9U1_ORENI</name>
<evidence type="ECO:0000313" key="6">
    <source>
        <dbReference type="Ensembl" id="ENSONIP00000032227.1"/>
    </source>
</evidence>
<dbReference type="PANTHER" id="PTHR13026">
    <property type="entry name" value="NNP-1 PROTEIN NOVEL NUCLEAR PROTEIN 1 NOP52"/>
    <property type="match status" value="1"/>
</dbReference>
<feature type="compositionally biased region" description="Acidic residues" evidence="5">
    <location>
        <begin position="344"/>
        <end position="357"/>
    </location>
</feature>
<evidence type="ECO:0000256" key="4">
    <source>
        <dbReference type="ARBA" id="ARBA00023242"/>
    </source>
</evidence>
<feature type="compositionally biased region" description="Polar residues" evidence="5">
    <location>
        <begin position="487"/>
        <end position="499"/>
    </location>
</feature>
<dbReference type="GO" id="GO:0006364">
    <property type="term" value="P:rRNA processing"/>
    <property type="evidence" value="ECO:0007669"/>
    <property type="project" value="UniProtKB-KW"/>
</dbReference>
<organism evidence="6 7">
    <name type="scientific">Oreochromis niloticus</name>
    <name type="common">Nile tilapia</name>
    <name type="synonym">Tilapia nilotica</name>
    <dbReference type="NCBI Taxonomy" id="8128"/>
    <lineage>
        <taxon>Eukaryota</taxon>
        <taxon>Metazoa</taxon>
        <taxon>Chordata</taxon>
        <taxon>Craniata</taxon>
        <taxon>Vertebrata</taxon>
        <taxon>Euteleostomi</taxon>
        <taxon>Actinopterygii</taxon>
        <taxon>Neopterygii</taxon>
        <taxon>Teleostei</taxon>
        <taxon>Neoteleostei</taxon>
        <taxon>Acanthomorphata</taxon>
        <taxon>Ovalentaria</taxon>
        <taxon>Cichlomorphae</taxon>
        <taxon>Cichliformes</taxon>
        <taxon>Cichlidae</taxon>
        <taxon>African cichlids</taxon>
        <taxon>Pseudocrenilabrinae</taxon>
        <taxon>Oreochromini</taxon>
        <taxon>Oreochromis</taxon>
    </lineage>
</organism>
<dbReference type="Proteomes" id="UP000005207">
    <property type="component" value="Unplaced"/>
</dbReference>
<dbReference type="PANTHER" id="PTHR13026:SF0">
    <property type="entry name" value="RIBOSOMAL RNA PROCESSING 1B"/>
    <property type="match status" value="1"/>
</dbReference>
<reference evidence="6" key="1">
    <citation type="submission" date="2025-08" db="UniProtKB">
        <authorList>
            <consortium name="Ensembl"/>
        </authorList>
    </citation>
    <scope>IDENTIFICATION</scope>
</reference>